<dbReference type="SUPFAM" id="SSF52833">
    <property type="entry name" value="Thioredoxin-like"/>
    <property type="match status" value="1"/>
</dbReference>
<reference evidence="2 3" key="1">
    <citation type="journal article" date="2020" name="ISME J.">
        <title>Uncovering the hidden diversity of litter-decomposition mechanisms in mushroom-forming fungi.</title>
        <authorList>
            <person name="Floudas D."/>
            <person name="Bentzer J."/>
            <person name="Ahren D."/>
            <person name="Johansson T."/>
            <person name="Persson P."/>
            <person name="Tunlid A."/>
        </authorList>
    </citation>
    <scope>NUCLEOTIDE SEQUENCE [LARGE SCALE GENOMIC DNA]</scope>
    <source>
        <strain evidence="2 3">CBS 291.85</strain>
    </source>
</reference>
<dbReference type="Gene3D" id="1.20.1050.10">
    <property type="match status" value="1"/>
</dbReference>
<organism evidence="2 3">
    <name type="scientific">Tetrapyrgos nigripes</name>
    <dbReference type="NCBI Taxonomy" id="182062"/>
    <lineage>
        <taxon>Eukaryota</taxon>
        <taxon>Fungi</taxon>
        <taxon>Dikarya</taxon>
        <taxon>Basidiomycota</taxon>
        <taxon>Agaricomycotina</taxon>
        <taxon>Agaricomycetes</taxon>
        <taxon>Agaricomycetidae</taxon>
        <taxon>Agaricales</taxon>
        <taxon>Marasmiineae</taxon>
        <taxon>Marasmiaceae</taxon>
        <taxon>Tetrapyrgos</taxon>
    </lineage>
</organism>
<dbReference type="Proteomes" id="UP000559256">
    <property type="component" value="Unassembled WGS sequence"/>
</dbReference>
<dbReference type="InterPro" id="IPR054416">
    <property type="entry name" value="GST_UstS-like_C"/>
</dbReference>
<dbReference type="AlphaFoldDB" id="A0A8H5C869"/>
<accession>A0A8H5C869</accession>
<dbReference type="PROSITE" id="PS50404">
    <property type="entry name" value="GST_NTER"/>
    <property type="match status" value="1"/>
</dbReference>
<dbReference type="Gene3D" id="3.40.30.10">
    <property type="entry name" value="Glutaredoxin"/>
    <property type="match status" value="1"/>
</dbReference>
<evidence type="ECO:0000313" key="3">
    <source>
        <dbReference type="Proteomes" id="UP000559256"/>
    </source>
</evidence>
<protein>
    <recommendedName>
        <fullName evidence="1">GST N-terminal domain-containing protein</fullName>
    </recommendedName>
</protein>
<feature type="domain" description="GST N-terminal" evidence="1">
    <location>
        <begin position="13"/>
        <end position="105"/>
    </location>
</feature>
<dbReference type="InterPro" id="IPR004045">
    <property type="entry name" value="Glutathione_S-Trfase_N"/>
</dbReference>
<gene>
    <name evidence="2" type="ORF">D9758_018335</name>
</gene>
<dbReference type="InterPro" id="IPR036282">
    <property type="entry name" value="Glutathione-S-Trfase_C_sf"/>
</dbReference>
<dbReference type="Pfam" id="PF22041">
    <property type="entry name" value="GST_C_7"/>
    <property type="match status" value="1"/>
</dbReference>
<proteinExistence type="predicted"/>
<dbReference type="InterPro" id="IPR036249">
    <property type="entry name" value="Thioredoxin-like_sf"/>
</dbReference>
<evidence type="ECO:0000259" key="1">
    <source>
        <dbReference type="PROSITE" id="PS50404"/>
    </source>
</evidence>
<name>A0A8H5C869_9AGAR</name>
<dbReference type="OrthoDB" id="4951845at2759"/>
<evidence type="ECO:0000313" key="2">
    <source>
        <dbReference type="EMBL" id="KAF5335918.1"/>
    </source>
</evidence>
<keyword evidence="3" id="KW-1185">Reference proteome</keyword>
<dbReference type="EMBL" id="JAACJM010000232">
    <property type="protein sequence ID" value="KAF5335918.1"/>
    <property type="molecule type" value="Genomic_DNA"/>
</dbReference>
<comment type="caution">
    <text evidence="2">The sequence shown here is derived from an EMBL/GenBank/DDBJ whole genome shotgun (WGS) entry which is preliminary data.</text>
</comment>
<dbReference type="Pfam" id="PF13409">
    <property type="entry name" value="GST_N_2"/>
    <property type="match status" value="1"/>
</dbReference>
<sequence>MSNNSDNVLIFYDIPSRCLGPWSPNTWKTRYALNFKNIPYKTIWVEYPDIEPTLKQLNIAPSMTKADGVTPHYTFPAIYDPVRKEGVTDSLAIAVWLDERYPDTPKLIPEGTLTFHKAFLAAFSSKIEAMRQFTFPKATWALNDRSEAYFRRTKEEWSGVTMEELYPEPGTEKRKVEWKKLEEELGRVAGWYGKDNTFVMGGEDNACFADFMVGGFIIWIRILFGKDSEEWKDVEKWHGGRLGRLIKALKKYE</sequence>
<dbReference type="SUPFAM" id="SSF47616">
    <property type="entry name" value="GST C-terminal domain-like"/>
    <property type="match status" value="1"/>
</dbReference>